<keyword evidence="6" id="KW-0732">Signal</keyword>
<comment type="subcellular location">
    <subcellularLocation>
        <location evidence="1 6">Secreted</location>
        <location evidence="1 6">Cell wall</location>
    </subcellularLocation>
</comment>
<dbReference type="CDD" id="cd23507">
    <property type="entry name" value="hydrophobin_I"/>
    <property type="match status" value="1"/>
</dbReference>
<dbReference type="OrthoDB" id="4225815at2759"/>
<dbReference type="GO" id="GO:0009277">
    <property type="term" value="C:fungal-type cell wall"/>
    <property type="evidence" value="ECO:0007669"/>
    <property type="project" value="InterPro"/>
</dbReference>
<evidence type="ECO:0000256" key="2">
    <source>
        <dbReference type="ARBA" id="ARBA00010446"/>
    </source>
</evidence>
<dbReference type="Proteomes" id="UP000541558">
    <property type="component" value="Unassembled WGS sequence"/>
</dbReference>
<feature type="region of interest" description="Disordered" evidence="7">
    <location>
        <begin position="1"/>
        <end position="54"/>
    </location>
</feature>
<feature type="compositionally biased region" description="Low complexity" evidence="7">
    <location>
        <begin position="30"/>
        <end position="40"/>
    </location>
</feature>
<organism evidence="8 9">
    <name type="scientific">Ephemerocybe angulata</name>
    <dbReference type="NCBI Taxonomy" id="980116"/>
    <lineage>
        <taxon>Eukaryota</taxon>
        <taxon>Fungi</taxon>
        <taxon>Dikarya</taxon>
        <taxon>Basidiomycota</taxon>
        <taxon>Agaricomycotina</taxon>
        <taxon>Agaricomycetes</taxon>
        <taxon>Agaricomycetidae</taxon>
        <taxon>Agaricales</taxon>
        <taxon>Agaricineae</taxon>
        <taxon>Psathyrellaceae</taxon>
        <taxon>Ephemerocybe</taxon>
    </lineage>
</organism>
<dbReference type="Pfam" id="PF01185">
    <property type="entry name" value="Hydrophobin"/>
    <property type="match status" value="1"/>
</dbReference>
<accession>A0A8H5BM28</accession>
<sequence length="152" mass="15546">MQFKLLPPPTSTPPTTSTPPPTSTPPTSTPPTSTHPTPSTSTPPTPTPTIPASQCNTGPVQCCDSVQQANDSSLTAIFALLGINASDITGLMVSSLSVAPPSTSTSEMEEAPSALVGPSRQKSSCASDPGFGTEFGCGLRYGYGQWHGYAYA</sequence>
<evidence type="ECO:0000256" key="3">
    <source>
        <dbReference type="ARBA" id="ARBA00022512"/>
    </source>
</evidence>
<feature type="region of interest" description="Disordered" evidence="7">
    <location>
        <begin position="97"/>
        <end position="121"/>
    </location>
</feature>
<dbReference type="InterPro" id="IPR001338">
    <property type="entry name" value="Class_I_Hydrophobin"/>
</dbReference>
<keyword evidence="5 6" id="KW-1015">Disulfide bond</keyword>
<evidence type="ECO:0000256" key="5">
    <source>
        <dbReference type="ARBA" id="ARBA00023157"/>
    </source>
</evidence>
<gene>
    <name evidence="8" type="ORF">D9611_000543</name>
</gene>
<keyword evidence="9" id="KW-1185">Reference proteome</keyword>
<name>A0A8H5BM28_9AGAR</name>
<evidence type="ECO:0000256" key="6">
    <source>
        <dbReference type="RuleBase" id="RU365009"/>
    </source>
</evidence>
<dbReference type="EMBL" id="JAACJK010000163">
    <property type="protein sequence ID" value="KAF5325862.1"/>
    <property type="molecule type" value="Genomic_DNA"/>
</dbReference>
<reference evidence="8 9" key="1">
    <citation type="journal article" date="2020" name="ISME J.">
        <title>Uncovering the hidden diversity of litter-decomposition mechanisms in mushroom-forming fungi.</title>
        <authorList>
            <person name="Floudas D."/>
            <person name="Bentzer J."/>
            <person name="Ahren D."/>
            <person name="Johansson T."/>
            <person name="Persson P."/>
            <person name="Tunlid A."/>
        </authorList>
    </citation>
    <scope>NUCLEOTIDE SEQUENCE [LARGE SCALE GENOMIC DNA]</scope>
    <source>
        <strain evidence="8 9">CBS 175.51</strain>
    </source>
</reference>
<keyword evidence="3 6" id="KW-0134">Cell wall</keyword>
<feature type="compositionally biased region" description="Pro residues" evidence="7">
    <location>
        <begin position="1"/>
        <end position="29"/>
    </location>
</feature>
<dbReference type="GO" id="GO:0005199">
    <property type="term" value="F:structural constituent of cell wall"/>
    <property type="evidence" value="ECO:0007669"/>
    <property type="project" value="InterPro"/>
</dbReference>
<protein>
    <recommendedName>
        <fullName evidence="6">Hydrophobin</fullName>
    </recommendedName>
</protein>
<keyword evidence="4 6" id="KW-0964">Secreted</keyword>
<evidence type="ECO:0000256" key="4">
    <source>
        <dbReference type="ARBA" id="ARBA00022525"/>
    </source>
</evidence>
<evidence type="ECO:0000313" key="8">
    <source>
        <dbReference type="EMBL" id="KAF5325862.1"/>
    </source>
</evidence>
<comment type="similarity">
    <text evidence="2 6">Belongs to the fungal hydrophobin family.</text>
</comment>
<feature type="compositionally biased region" description="Polar residues" evidence="7">
    <location>
        <begin position="97"/>
        <end position="106"/>
    </location>
</feature>
<proteinExistence type="inferred from homology"/>
<dbReference type="SMART" id="SM00075">
    <property type="entry name" value="HYDRO"/>
    <property type="match status" value="1"/>
</dbReference>
<evidence type="ECO:0000256" key="7">
    <source>
        <dbReference type="SAM" id="MobiDB-lite"/>
    </source>
</evidence>
<comment type="caution">
    <text evidence="8">The sequence shown here is derived from an EMBL/GenBank/DDBJ whole genome shotgun (WGS) entry which is preliminary data.</text>
</comment>
<dbReference type="AlphaFoldDB" id="A0A8H5BM28"/>
<evidence type="ECO:0000313" key="9">
    <source>
        <dbReference type="Proteomes" id="UP000541558"/>
    </source>
</evidence>
<evidence type="ECO:0000256" key="1">
    <source>
        <dbReference type="ARBA" id="ARBA00004191"/>
    </source>
</evidence>